<dbReference type="SMART" id="SM00331">
    <property type="entry name" value="PP2C_SIG"/>
    <property type="match status" value="1"/>
</dbReference>
<proteinExistence type="predicted"/>
<feature type="domain" description="PPM-type phosphatase" evidence="3">
    <location>
        <begin position="396"/>
        <end position="619"/>
    </location>
</feature>
<dbReference type="Pfam" id="PF07228">
    <property type="entry name" value="SpoIIE"/>
    <property type="match status" value="1"/>
</dbReference>
<evidence type="ECO:0000313" key="4">
    <source>
        <dbReference type="EMBL" id="SMC16582.1"/>
    </source>
</evidence>
<gene>
    <name evidence="4" type="ORF">SAMN02745134_00113</name>
</gene>
<dbReference type="Gene3D" id="3.30.450.20">
    <property type="entry name" value="PAS domain"/>
    <property type="match status" value="1"/>
</dbReference>
<dbReference type="Gene3D" id="3.60.40.10">
    <property type="entry name" value="PPM-type phosphatase domain"/>
    <property type="match status" value="1"/>
</dbReference>
<accession>A0A1W1WXY8</accession>
<dbReference type="GO" id="GO:0016791">
    <property type="term" value="F:phosphatase activity"/>
    <property type="evidence" value="ECO:0007669"/>
    <property type="project" value="TreeGrafter"/>
</dbReference>
<evidence type="ECO:0000259" key="3">
    <source>
        <dbReference type="SMART" id="SM00331"/>
    </source>
</evidence>
<dbReference type="OrthoDB" id="9763484at2"/>
<dbReference type="InterPro" id="IPR001932">
    <property type="entry name" value="PPM-type_phosphatase-like_dom"/>
</dbReference>
<reference evidence="4 5" key="1">
    <citation type="submission" date="2017-04" db="EMBL/GenBank/DDBJ databases">
        <authorList>
            <person name="Afonso C.L."/>
            <person name="Miller P.J."/>
            <person name="Scott M.A."/>
            <person name="Spackman E."/>
            <person name="Goraichik I."/>
            <person name="Dimitrov K.M."/>
            <person name="Suarez D.L."/>
            <person name="Swayne D.E."/>
        </authorList>
    </citation>
    <scope>NUCLEOTIDE SEQUENCE [LARGE SCALE GENOMIC DNA]</scope>
    <source>
        <strain evidence="4 5">DSM 12555</strain>
    </source>
</reference>
<feature type="transmembrane region" description="Helical" evidence="2">
    <location>
        <begin position="316"/>
        <end position="334"/>
    </location>
</feature>
<dbReference type="InterPro" id="IPR052016">
    <property type="entry name" value="Bact_Sigma-Reg"/>
</dbReference>
<organism evidence="4 5">
    <name type="scientific">Clostridium acidisoli DSM 12555</name>
    <dbReference type="NCBI Taxonomy" id="1121291"/>
    <lineage>
        <taxon>Bacteria</taxon>
        <taxon>Bacillati</taxon>
        <taxon>Bacillota</taxon>
        <taxon>Clostridia</taxon>
        <taxon>Eubacteriales</taxon>
        <taxon>Clostridiaceae</taxon>
        <taxon>Clostridium</taxon>
    </lineage>
</organism>
<dbReference type="PANTHER" id="PTHR43156:SF9">
    <property type="entry name" value="HAMP DOMAIN-CONTAINING PROTEIN"/>
    <property type="match status" value="1"/>
</dbReference>
<dbReference type="RefSeq" id="WP_084113335.1">
    <property type="nucleotide sequence ID" value="NZ_FWXH01000002.1"/>
</dbReference>
<keyword evidence="2" id="KW-0812">Transmembrane</keyword>
<dbReference type="STRING" id="1121291.SAMN02745134_00113"/>
<feature type="transmembrane region" description="Helical" evidence="2">
    <location>
        <begin position="21"/>
        <end position="41"/>
    </location>
</feature>
<dbReference type="InterPro" id="IPR036457">
    <property type="entry name" value="PPM-type-like_dom_sf"/>
</dbReference>
<dbReference type="Proteomes" id="UP000192468">
    <property type="component" value="Unassembled WGS sequence"/>
</dbReference>
<evidence type="ECO:0000256" key="2">
    <source>
        <dbReference type="SAM" id="Phobius"/>
    </source>
</evidence>
<sequence>MKKVMESKQFSKSYTKNIYRIIFIASISISFAVIITGILGYNNTKKSIISKEKSQDLVFIVKSMANKIDGRLNRALETSYIFAKDPSNVNWVEGEEKNKELGNLVLKRVDSIASDYDYSNFFIVGIKTRHDYFAEKSDNKKSENNTTILSESNAADKWFFDWQKEKKQVDFNVNYDRVMDNTFLFINTRMGSADNPVGICGVGLSLSDIVKQFSQCKVGQNSNLWMIDDKGIIKLSDNRSNVGTNYNKFLPKSVISTIKSQPSKDTDNITVAQYVNSKNEIVDYAYCKLSSCNWTLFYQIPRSESVSIISSLKTNMILTVIIVLLCFIVLFYFASKKIANPYKQAMLMNAELENEVDVRTLELKESNEKIIDSIQYAKRLQESILPSQGEMKKIFKDNFVIWRPRDIVGGDFFWLRKIEDVVVFAVGDCTGHGVPGALMTMTVNAILHNIVTTINKEDPSLILKELHIRLKEALNKDLNSDSVDDGLDIAIFCIKDKVKLLLYAGANLSLYIKNKEKVKILQPQCRGVGYSYININESFESESIQIEEDDIFIVTTDGFLHQNGGDKNYPFGKKRFYSMLEQNEAKNLSFMREEYETKLEQYMKDKEQRDDITIVGFKIK</sequence>
<dbReference type="AlphaFoldDB" id="A0A1W1WXY8"/>
<keyword evidence="2" id="KW-1133">Transmembrane helix</keyword>
<keyword evidence="1" id="KW-0378">Hydrolase</keyword>
<keyword evidence="5" id="KW-1185">Reference proteome</keyword>
<protein>
    <submittedName>
        <fullName evidence="4">Stage II sporulation protein E (SpoIIE)</fullName>
    </submittedName>
</protein>
<dbReference type="EMBL" id="FWXH01000002">
    <property type="protein sequence ID" value="SMC16582.1"/>
    <property type="molecule type" value="Genomic_DNA"/>
</dbReference>
<evidence type="ECO:0000313" key="5">
    <source>
        <dbReference type="Proteomes" id="UP000192468"/>
    </source>
</evidence>
<keyword evidence="2" id="KW-0472">Membrane</keyword>
<evidence type="ECO:0000256" key="1">
    <source>
        <dbReference type="ARBA" id="ARBA00022801"/>
    </source>
</evidence>
<dbReference type="PANTHER" id="PTHR43156">
    <property type="entry name" value="STAGE II SPORULATION PROTEIN E-RELATED"/>
    <property type="match status" value="1"/>
</dbReference>
<name>A0A1W1WXY8_9CLOT</name>